<dbReference type="PROSITE" id="PS50082">
    <property type="entry name" value="WD_REPEATS_2"/>
    <property type="match status" value="1"/>
</dbReference>
<dbReference type="HOGENOM" id="CLU_1280420_0_0_1"/>
<dbReference type="AlphaFoldDB" id="K5WIG2"/>
<dbReference type="InParanoid" id="K5WIG2"/>
<dbReference type="PROSITE" id="PS00678">
    <property type="entry name" value="WD_REPEATS_1"/>
    <property type="match status" value="1"/>
</dbReference>
<evidence type="ECO:0000313" key="4">
    <source>
        <dbReference type="EMBL" id="EKM58879.1"/>
    </source>
</evidence>
<dbReference type="KEGG" id="pco:PHACADRAFT_248983"/>
<dbReference type="InterPro" id="IPR019775">
    <property type="entry name" value="WD40_repeat_CS"/>
</dbReference>
<feature type="repeat" description="WD" evidence="3">
    <location>
        <begin position="180"/>
        <end position="216"/>
    </location>
</feature>
<dbReference type="InterPro" id="IPR036322">
    <property type="entry name" value="WD40_repeat_dom_sf"/>
</dbReference>
<evidence type="ECO:0000313" key="5">
    <source>
        <dbReference type="Proteomes" id="UP000008370"/>
    </source>
</evidence>
<gene>
    <name evidence="4" type="ORF">PHACADRAFT_248983</name>
</gene>
<dbReference type="SUPFAM" id="SSF50978">
    <property type="entry name" value="WD40 repeat-like"/>
    <property type="match status" value="1"/>
</dbReference>
<feature type="non-terminal residue" evidence="4">
    <location>
        <position position="216"/>
    </location>
</feature>
<keyword evidence="2" id="KW-0677">Repeat</keyword>
<dbReference type="Gene3D" id="2.130.10.10">
    <property type="entry name" value="YVTN repeat-like/Quinoprotein amine dehydrogenase"/>
    <property type="match status" value="1"/>
</dbReference>
<protein>
    <submittedName>
        <fullName evidence="4">Uncharacterized protein</fullName>
    </submittedName>
</protein>
<dbReference type="OrthoDB" id="2627610at2759"/>
<dbReference type="Proteomes" id="UP000008370">
    <property type="component" value="Unassembled WGS sequence"/>
</dbReference>
<name>K5WIG2_PHACS</name>
<dbReference type="PROSITE" id="PS50294">
    <property type="entry name" value="WD_REPEATS_REGION"/>
    <property type="match status" value="1"/>
</dbReference>
<dbReference type="InterPro" id="IPR001680">
    <property type="entry name" value="WD40_rpt"/>
</dbReference>
<dbReference type="GeneID" id="18914521"/>
<organism evidence="4 5">
    <name type="scientific">Phanerochaete carnosa (strain HHB-10118-sp)</name>
    <name type="common">White-rot fungus</name>
    <name type="synonym">Peniophora carnosa</name>
    <dbReference type="NCBI Taxonomy" id="650164"/>
    <lineage>
        <taxon>Eukaryota</taxon>
        <taxon>Fungi</taxon>
        <taxon>Dikarya</taxon>
        <taxon>Basidiomycota</taxon>
        <taxon>Agaricomycotina</taxon>
        <taxon>Agaricomycetes</taxon>
        <taxon>Polyporales</taxon>
        <taxon>Phanerochaetaceae</taxon>
        <taxon>Phanerochaete</taxon>
    </lineage>
</organism>
<dbReference type="STRING" id="650164.K5WIG2"/>
<accession>K5WIG2</accession>
<proteinExistence type="predicted"/>
<keyword evidence="1 3" id="KW-0853">WD repeat</keyword>
<dbReference type="SMART" id="SM00320">
    <property type="entry name" value="WD40"/>
    <property type="match status" value="2"/>
</dbReference>
<evidence type="ECO:0000256" key="3">
    <source>
        <dbReference type="PROSITE-ProRule" id="PRU00221"/>
    </source>
</evidence>
<dbReference type="Pfam" id="PF00400">
    <property type="entry name" value="WD40"/>
    <property type="match status" value="1"/>
</dbReference>
<evidence type="ECO:0000256" key="1">
    <source>
        <dbReference type="ARBA" id="ARBA00022574"/>
    </source>
</evidence>
<dbReference type="EMBL" id="JH930469">
    <property type="protein sequence ID" value="EKM58879.1"/>
    <property type="molecule type" value="Genomic_DNA"/>
</dbReference>
<reference evidence="4 5" key="1">
    <citation type="journal article" date="2012" name="BMC Genomics">
        <title>Comparative genomics of the white-rot fungi, Phanerochaete carnosa and P. chrysosporium, to elucidate the genetic basis of the distinct wood types they colonize.</title>
        <authorList>
            <person name="Suzuki H."/>
            <person name="MacDonald J."/>
            <person name="Syed K."/>
            <person name="Salamov A."/>
            <person name="Hori C."/>
            <person name="Aerts A."/>
            <person name="Henrissat B."/>
            <person name="Wiebenga A."/>
            <person name="vanKuyk P.A."/>
            <person name="Barry K."/>
            <person name="Lindquist E."/>
            <person name="LaButti K."/>
            <person name="Lapidus A."/>
            <person name="Lucas S."/>
            <person name="Coutinho P."/>
            <person name="Gong Y."/>
            <person name="Samejima M."/>
            <person name="Mahadevan R."/>
            <person name="Abou-Zaid M."/>
            <person name="de Vries R.P."/>
            <person name="Igarashi K."/>
            <person name="Yadav J.S."/>
            <person name="Grigoriev I.V."/>
            <person name="Master E.R."/>
        </authorList>
    </citation>
    <scope>NUCLEOTIDE SEQUENCE [LARGE SCALE GENOMIC DNA]</scope>
    <source>
        <strain evidence="4 5">HHB-10118-sp</strain>
    </source>
</reference>
<keyword evidence="5" id="KW-1185">Reference proteome</keyword>
<dbReference type="InterPro" id="IPR015943">
    <property type="entry name" value="WD40/YVTN_repeat-like_dom_sf"/>
</dbReference>
<sequence length="216" mass="24012">MLEPEDEVLDPLDILLDYILEACLTSDVKIAIACDSDVESIVGDEQVVDLASYLRQVQPPVRIDGALGSLCAKDVVSHERKRAFTRRTIIAPDLAKWSGITFENAGRMEDMLVFIPGPTEEESIPLKLQYLVFADSRDTSKTCQCFALSNDGKLLAASFWSSDVLVWRLSDGLLVQRLHHQNHKYQVVSLSFSPSNRTLVSGSLNESTVVWDIRSG</sequence>
<evidence type="ECO:0000256" key="2">
    <source>
        <dbReference type="ARBA" id="ARBA00022737"/>
    </source>
</evidence>
<dbReference type="RefSeq" id="XP_007391470.1">
    <property type="nucleotide sequence ID" value="XM_007391408.1"/>
</dbReference>